<dbReference type="PANTHER" id="PTHR15245:SF20">
    <property type="entry name" value="SYMPLEKIN"/>
    <property type="match status" value="1"/>
</dbReference>
<reference evidence="1" key="3">
    <citation type="submission" date="2020-06" db="EMBL/GenBank/DDBJ databases">
        <authorList>
            <person name="Studholme D.J."/>
        </authorList>
    </citation>
    <scope>NUCLEOTIDE SEQUENCE</scope>
    <source>
        <strain evidence="2">NZFS 2646</strain>
        <strain evidence="1">NZFS 3630</strain>
    </source>
</reference>
<dbReference type="Proteomes" id="UP000285883">
    <property type="component" value="Unassembled WGS sequence"/>
</dbReference>
<protein>
    <submittedName>
        <fullName evidence="4">Uncharacterized protein</fullName>
    </submittedName>
</protein>
<dbReference type="Proteomes" id="UP000285624">
    <property type="component" value="Unassembled WGS sequence"/>
</dbReference>
<evidence type="ECO:0000313" key="3">
    <source>
        <dbReference type="EMBL" id="RLN06589.1"/>
    </source>
</evidence>
<dbReference type="InterPro" id="IPR021850">
    <property type="entry name" value="Symplekin/Pta1"/>
</dbReference>
<proteinExistence type="predicted"/>
<dbReference type="InterPro" id="IPR011989">
    <property type="entry name" value="ARM-like"/>
</dbReference>
<dbReference type="Gene3D" id="1.25.10.10">
    <property type="entry name" value="Leucine-rich Repeat Variant"/>
    <property type="match status" value="1"/>
</dbReference>
<dbReference type="Proteomes" id="UP000792063">
    <property type="component" value="Unassembled WGS sequence"/>
</dbReference>
<evidence type="ECO:0000313" key="6">
    <source>
        <dbReference type="Proteomes" id="UP000285883"/>
    </source>
</evidence>
<dbReference type="PANTHER" id="PTHR15245">
    <property type="entry name" value="SYMPLEKIN-RELATED"/>
    <property type="match status" value="1"/>
</dbReference>
<dbReference type="EMBL" id="MAYM02001935">
    <property type="protein sequence ID" value="RLN06589.1"/>
    <property type="molecule type" value="Genomic_DNA"/>
</dbReference>
<comment type="caution">
    <text evidence="4">The sequence shown here is derived from an EMBL/GenBank/DDBJ whole genome shotgun (WGS) entry which is preliminary data.</text>
</comment>
<accession>A0A3R7KJI7</accession>
<gene>
    <name evidence="3" type="ORF">BBI17_005113</name>
    <name evidence="4" type="ORF">BBO99_00005002</name>
    <name evidence="2" type="ORF">JM16_005015</name>
    <name evidence="1" type="ORF">JM18_004540</name>
</gene>
<keyword evidence="5" id="KW-1185">Reference proteome</keyword>
<dbReference type="EMBL" id="JPWV03000116">
    <property type="protein sequence ID" value="KAG2524363.1"/>
    <property type="molecule type" value="Genomic_DNA"/>
</dbReference>
<reference evidence="1" key="1">
    <citation type="journal article" date="2015" name="Genom Data">
        <title>Genome sequences of six Phytophthora species associated with forests in New Zealand.</title>
        <authorList>
            <person name="Studholme D.J."/>
            <person name="McDougal R.L."/>
            <person name="Sambles C."/>
            <person name="Hansen E."/>
            <person name="Hardy G."/>
            <person name="Grant M."/>
            <person name="Ganley R.J."/>
            <person name="Williams N.M."/>
        </authorList>
    </citation>
    <scope>NUCLEOTIDE SEQUENCE</scope>
    <source>
        <strain evidence="2">NZFS 2646</strain>
        <strain evidence="1">NZFS 3630</strain>
    </source>
</reference>
<evidence type="ECO:0000313" key="1">
    <source>
        <dbReference type="EMBL" id="KAG2523985.1"/>
    </source>
</evidence>
<dbReference type="STRING" id="325452.A0A3R7KJI7"/>
<evidence type="ECO:0000313" key="2">
    <source>
        <dbReference type="EMBL" id="KAG2524363.1"/>
    </source>
</evidence>
<dbReference type="GO" id="GO:0005847">
    <property type="term" value="C:mRNA cleavage and polyadenylation specificity factor complex"/>
    <property type="evidence" value="ECO:0007669"/>
    <property type="project" value="TreeGrafter"/>
</dbReference>
<organism evidence="4 5">
    <name type="scientific">Phytophthora kernoviae</name>
    <dbReference type="NCBI Taxonomy" id="325452"/>
    <lineage>
        <taxon>Eukaryota</taxon>
        <taxon>Sar</taxon>
        <taxon>Stramenopiles</taxon>
        <taxon>Oomycota</taxon>
        <taxon>Peronosporomycetes</taxon>
        <taxon>Peronosporales</taxon>
        <taxon>Peronosporaceae</taxon>
        <taxon>Phytophthora</taxon>
    </lineage>
</organism>
<evidence type="ECO:0000313" key="4">
    <source>
        <dbReference type="EMBL" id="RLN79813.1"/>
    </source>
</evidence>
<evidence type="ECO:0000313" key="5">
    <source>
        <dbReference type="Proteomes" id="UP000285624"/>
    </source>
</evidence>
<dbReference type="EMBL" id="JPWU03000167">
    <property type="protein sequence ID" value="KAG2523985.1"/>
    <property type="molecule type" value="Genomic_DNA"/>
</dbReference>
<reference evidence="5 6" key="2">
    <citation type="submission" date="2018-07" db="EMBL/GenBank/DDBJ databases">
        <title>Genome sequencing of oomycete isolates from Chile give support for New Zealand origin for Phytophthora kernoviae and make available the first Nothophytophthora sp. genome.</title>
        <authorList>
            <person name="Studholme D.J."/>
            <person name="Sanfuentes E."/>
            <person name="Panda P."/>
            <person name="Hill R."/>
            <person name="Sambles C."/>
            <person name="Grant M."/>
            <person name="Williams N.M."/>
            <person name="Mcdougal R.L."/>
        </authorList>
    </citation>
    <scope>NUCLEOTIDE SEQUENCE [LARGE SCALE GENOMIC DNA]</scope>
    <source>
        <strain evidence="3">Chile2</strain>
        <strain evidence="4">Chile4</strain>
    </source>
</reference>
<dbReference type="EMBL" id="MBDN02000132">
    <property type="protein sequence ID" value="RLN79813.1"/>
    <property type="molecule type" value="Genomic_DNA"/>
</dbReference>
<dbReference type="AlphaFoldDB" id="A0A3R7KJI7"/>
<name>A0A3R7KJI7_9STRA</name>
<sequence>MDGAEREVATLLEQLQGLTSNAEQIELFRRVQEIVQHRDPSGPERRVLRGALPLLGQIIQLRNAALVTLILQLVAQEAISASSTVTTTSAKALDVAATLLAELYEVCHTVLLLSHSTEKNVVLALQLALSSLHSTFQVALRAETVENIVDTEPRRAWDATMRCLEAASGIVGIAPEATGDDSNRSAMVWLSAWKFVESGVMLLSTAQDSSVYRDPARSNIQPNTWSLDRLSSGTQSILPKTKLEEFGVVLLKGIVAATTYDPHFTKIDSTFDRSGNTRN</sequence>
<dbReference type="Proteomes" id="UP000785171">
    <property type="component" value="Unassembled WGS sequence"/>
</dbReference>